<feature type="domain" description="ABC transporter" evidence="14">
    <location>
        <begin position="1084"/>
        <end position="1308"/>
    </location>
</feature>
<dbReference type="CDD" id="cd03244">
    <property type="entry name" value="ABCC_MRP_domain2"/>
    <property type="match status" value="1"/>
</dbReference>
<dbReference type="OrthoDB" id="6500128at2759"/>
<dbReference type="InterPro" id="IPR003439">
    <property type="entry name" value="ABC_transporter-like_ATP-bd"/>
</dbReference>
<feature type="transmembrane region" description="Helical" evidence="13">
    <location>
        <begin position="881"/>
        <end position="903"/>
    </location>
</feature>
<name>A0A6A4GWZ7_9AGAR</name>
<feature type="transmembrane region" description="Helical" evidence="13">
    <location>
        <begin position="399"/>
        <end position="420"/>
    </location>
</feature>
<keyword evidence="11" id="KW-0325">Glycoprotein</keyword>
<keyword evidence="9 13" id="KW-1133">Transmembrane helix</keyword>
<dbReference type="Proteomes" id="UP000799118">
    <property type="component" value="Unassembled WGS sequence"/>
</dbReference>
<sequence>MLIKNPFYPTPAPPNYGGGREIPERDASIFSRILLLWLSPILKVGFSRPLEQDDLWSLPPHWLTNYLTDELELTFYSDAPVDLRPLNAGFQRTQAESEEKEKGEGEKEGEEEGELGSSQDPKSTPAPSPSLPKALHRQFFWRWWLAGLLTLISQTLTTTTPLLNRVLLTWLVDSYVFAHLSAGEQAEAQATGFTKPRGIGYGIGLAFALFVIQEASSLVIGCITRKSLRLSGRARSEHPSGQILTMISTDVERIDAFCALGHHLWVAPIQLGYSALVGLGVLILSLPIQTLLVVLMFTQRKKGVKITDSRVRLTTEVLQGIRLLKLYAWEKFYVGKITDLRKRELETIRKSMISTACVFALMALVPVLASVLSFVTYALTGHDLDIAIIFTSLQFFNLIQIPLVILPITLASLSSIFVAFTRITKFLLAEDRPPAYELGCQQNENAIECEGDFVWDVAGKNEEVKPDDPVKQKEEKKRKRKEKGRKRRKQINPDQPDSSSPPEEQPFQLQGLKLTVPKGAFVAIVGRVGSGKSSILQALIGEMRKTSGQVRFGGSVAYVPQHPWIRNASVRENIMFGRPEDKARLSEIFHACSLTHDLNVLSNGEHTQNRGKGDQHYATCQARVSLARAAYSDCDIALLDDPLSAVDSHVGKDIMENCILSGPLSNKTRVLVTHALHFLDKTDYIYVIQDGSIKEEGTYKVRLSFIADLVNRSETFDHLMKAHGQKTSAGALITTRKTQDLDFKQLVDDPLIQVEERNTGAVTWTTYKRYFASAGGLVWVPIIFSLLIIYQACQVGTTLLLGFWTAESIPGFHEGDYIALYASFGKLHLGFNHVVGIHSSLNLFTSALKNVLASPISFFDTTPLGRILSRLSKDQDTLDTILPLNMMQFLTIFSTVIGTVALVFYTFPLLGIIFAPMSIIYWFISAYYRRTSVEIKRLDSLARSNFYSSFSETLTGIATVRAYRDENRSMETVELKYDLEGRAYYITISLQRWLILRLDLFANVLILGIALFAAGFRNSVNPSKIGVVLSYSLSAQIIYQFTQNEQNMNAVERLLVYTELPSEEAVSSPPVDELSVSWPAQGEIEFKNVDMAYREGLPLVLKDVSFHVEPREKVWKSTLLQALLRVCEIRGGTSVDLETLRIKLALVPQDSTLFLGTLRQNLDPLGMRTDAELISVLQRACLLPKEQSSNPSPAELRFSLDSEIGDEGSNFSAGEKQLLALCRALVKNSQIIILDEATSSVDVETDVKIQQTIQSEFASSTLLCIAHRIHTVVHYNRILVMDLGKVAEYGTVLDLYDREESIFRSLCNESGLSRADIVRLREAHKWVQ</sequence>
<accession>A0A6A4GWZ7</accession>
<feature type="compositionally biased region" description="Basic and acidic residues" evidence="12">
    <location>
        <begin position="463"/>
        <end position="475"/>
    </location>
</feature>
<feature type="domain" description="ABC transmembrane type-1" evidence="15">
    <location>
        <begin position="144"/>
        <end position="415"/>
    </location>
</feature>
<feature type="domain" description="ABC transporter" evidence="14">
    <location>
        <begin position="486"/>
        <end position="715"/>
    </location>
</feature>
<dbReference type="InterPro" id="IPR027417">
    <property type="entry name" value="P-loop_NTPase"/>
</dbReference>
<evidence type="ECO:0000256" key="8">
    <source>
        <dbReference type="ARBA" id="ARBA00022840"/>
    </source>
</evidence>
<feature type="region of interest" description="Disordered" evidence="12">
    <location>
        <begin position="90"/>
        <end position="130"/>
    </location>
</feature>
<dbReference type="FunFam" id="1.20.1560.10:FF:000013">
    <property type="entry name" value="ABC transporter C family member 2"/>
    <property type="match status" value="1"/>
</dbReference>
<keyword evidence="10 13" id="KW-0472">Membrane</keyword>
<feature type="transmembrane region" description="Helical" evidence="13">
    <location>
        <begin position="994"/>
        <end position="1016"/>
    </location>
</feature>
<dbReference type="Gene3D" id="3.40.50.300">
    <property type="entry name" value="P-loop containing nucleotide triphosphate hydrolases"/>
    <property type="match status" value="2"/>
</dbReference>
<evidence type="ECO:0000256" key="5">
    <source>
        <dbReference type="ARBA" id="ARBA00022692"/>
    </source>
</evidence>
<dbReference type="PANTHER" id="PTHR24223:SF456">
    <property type="entry name" value="MULTIDRUG RESISTANCE-ASSOCIATED PROTEIN LETHAL(2)03659"/>
    <property type="match status" value="1"/>
</dbReference>
<dbReference type="CDD" id="cd03250">
    <property type="entry name" value="ABCC_MRP_domain1"/>
    <property type="match status" value="1"/>
</dbReference>
<feature type="compositionally biased region" description="Basic and acidic residues" evidence="12">
    <location>
        <begin position="95"/>
        <end position="106"/>
    </location>
</feature>
<dbReference type="FunFam" id="3.40.50.300:FF:000997">
    <property type="entry name" value="Multidrug resistance-associated protein 1"/>
    <property type="match status" value="1"/>
</dbReference>
<keyword evidence="6" id="KW-0677">Repeat</keyword>
<dbReference type="Gene3D" id="1.20.1560.10">
    <property type="entry name" value="ABC transporter type 1, transmembrane domain"/>
    <property type="match status" value="2"/>
</dbReference>
<evidence type="ECO:0000259" key="14">
    <source>
        <dbReference type="PROSITE" id="PS50893"/>
    </source>
</evidence>
<dbReference type="SUPFAM" id="SSF90123">
    <property type="entry name" value="ABC transporter transmembrane region"/>
    <property type="match status" value="2"/>
</dbReference>
<keyword evidence="8" id="KW-0067">ATP-binding</keyword>
<dbReference type="PROSITE" id="PS00211">
    <property type="entry name" value="ABC_TRANSPORTER_1"/>
    <property type="match status" value="1"/>
</dbReference>
<dbReference type="FunFam" id="3.40.50.300:FF:002145">
    <property type="entry name" value="ABC transporter (MsbA subfamily)"/>
    <property type="match status" value="1"/>
</dbReference>
<evidence type="ECO:0000256" key="3">
    <source>
        <dbReference type="ARBA" id="ARBA00022448"/>
    </source>
</evidence>
<dbReference type="GO" id="GO:0005524">
    <property type="term" value="F:ATP binding"/>
    <property type="evidence" value="ECO:0007669"/>
    <property type="project" value="UniProtKB-KW"/>
</dbReference>
<feature type="transmembrane region" description="Helical" evidence="13">
    <location>
        <begin position="351"/>
        <end position="379"/>
    </location>
</feature>
<dbReference type="InterPro" id="IPR036640">
    <property type="entry name" value="ABC1_TM_sf"/>
</dbReference>
<evidence type="ECO:0000256" key="12">
    <source>
        <dbReference type="SAM" id="MobiDB-lite"/>
    </source>
</evidence>
<feature type="region of interest" description="Disordered" evidence="12">
    <location>
        <begin position="463"/>
        <end position="506"/>
    </location>
</feature>
<dbReference type="Pfam" id="PF00664">
    <property type="entry name" value="ABC_membrane"/>
    <property type="match status" value="2"/>
</dbReference>
<organism evidence="16 17">
    <name type="scientific">Gymnopus androsaceus JB14</name>
    <dbReference type="NCBI Taxonomy" id="1447944"/>
    <lineage>
        <taxon>Eukaryota</taxon>
        <taxon>Fungi</taxon>
        <taxon>Dikarya</taxon>
        <taxon>Basidiomycota</taxon>
        <taxon>Agaricomycotina</taxon>
        <taxon>Agaricomycetes</taxon>
        <taxon>Agaricomycetidae</taxon>
        <taxon>Agaricales</taxon>
        <taxon>Marasmiineae</taxon>
        <taxon>Omphalotaceae</taxon>
        <taxon>Gymnopus</taxon>
    </lineage>
</organism>
<protein>
    <recommendedName>
        <fullName evidence="18">P-loop containing nucleoside triphosphate hydrolase protein</fullName>
    </recommendedName>
</protein>
<evidence type="ECO:0000259" key="15">
    <source>
        <dbReference type="PROSITE" id="PS50929"/>
    </source>
</evidence>
<dbReference type="PANTHER" id="PTHR24223">
    <property type="entry name" value="ATP-BINDING CASSETTE SUB-FAMILY C"/>
    <property type="match status" value="1"/>
</dbReference>
<dbReference type="EMBL" id="ML769663">
    <property type="protein sequence ID" value="KAE9390291.1"/>
    <property type="molecule type" value="Genomic_DNA"/>
</dbReference>
<comment type="similarity">
    <text evidence="2">Belongs to the ABC transporter superfamily. ABCC family. Conjugate transporter (TC 3.A.1.208) subfamily.</text>
</comment>
<dbReference type="GO" id="GO:0005886">
    <property type="term" value="C:plasma membrane"/>
    <property type="evidence" value="ECO:0007669"/>
    <property type="project" value="UniProtKB-SubCell"/>
</dbReference>
<dbReference type="CDD" id="cd18606">
    <property type="entry name" value="ABC_6TM_YOR1_D2_like"/>
    <property type="match status" value="1"/>
</dbReference>
<dbReference type="InterPro" id="IPR003593">
    <property type="entry name" value="AAA+_ATPase"/>
</dbReference>
<dbReference type="InterPro" id="IPR017871">
    <property type="entry name" value="ABC_transporter-like_CS"/>
</dbReference>
<evidence type="ECO:0000313" key="17">
    <source>
        <dbReference type="Proteomes" id="UP000799118"/>
    </source>
</evidence>
<dbReference type="PROSITE" id="PS50929">
    <property type="entry name" value="ABC_TM1F"/>
    <property type="match status" value="2"/>
</dbReference>
<evidence type="ECO:0000256" key="7">
    <source>
        <dbReference type="ARBA" id="ARBA00022741"/>
    </source>
</evidence>
<proteinExistence type="inferred from homology"/>
<dbReference type="GO" id="GO:0016887">
    <property type="term" value="F:ATP hydrolysis activity"/>
    <property type="evidence" value="ECO:0007669"/>
    <property type="project" value="InterPro"/>
</dbReference>
<dbReference type="SMART" id="SM00382">
    <property type="entry name" value="AAA"/>
    <property type="match status" value="2"/>
</dbReference>
<evidence type="ECO:0000256" key="13">
    <source>
        <dbReference type="SAM" id="Phobius"/>
    </source>
</evidence>
<gene>
    <name evidence="16" type="ORF">BT96DRAFT_959829</name>
</gene>
<feature type="compositionally biased region" description="Basic residues" evidence="12">
    <location>
        <begin position="476"/>
        <end position="490"/>
    </location>
</feature>
<keyword evidence="4" id="KW-1003">Cell membrane</keyword>
<keyword evidence="7" id="KW-0547">Nucleotide-binding</keyword>
<evidence type="ECO:0000256" key="2">
    <source>
        <dbReference type="ARBA" id="ARBA00009726"/>
    </source>
</evidence>
<keyword evidence="5 13" id="KW-0812">Transmembrane</keyword>
<dbReference type="GO" id="GO:0140359">
    <property type="term" value="F:ABC-type transporter activity"/>
    <property type="evidence" value="ECO:0007669"/>
    <property type="project" value="InterPro"/>
</dbReference>
<dbReference type="InterPro" id="IPR011527">
    <property type="entry name" value="ABC1_TM_dom"/>
</dbReference>
<evidence type="ECO:0000256" key="10">
    <source>
        <dbReference type="ARBA" id="ARBA00023136"/>
    </source>
</evidence>
<evidence type="ECO:0000256" key="1">
    <source>
        <dbReference type="ARBA" id="ARBA00004651"/>
    </source>
</evidence>
<evidence type="ECO:0000313" key="16">
    <source>
        <dbReference type="EMBL" id="KAE9390291.1"/>
    </source>
</evidence>
<keyword evidence="17" id="KW-1185">Reference proteome</keyword>
<feature type="transmembrane region" description="Helical" evidence="13">
    <location>
        <begin position="271"/>
        <end position="297"/>
    </location>
</feature>
<feature type="domain" description="ABC transmembrane type-1" evidence="15">
    <location>
        <begin position="782"/>
        <end position="1036"/>
    </location>
</feature>
<reference evidence="16" key="1">
    <citation type="journal article" date="2019" name="Environ. Microbiol.">
        <title>Fungal ecological strategies reflected in gene transcription - a case study of two litter decomposers.</title>
        <authorList>
            <person name="Barbi F."/>
            <person name="Kohler A."/>
            <person name="Barry K."/>
            <person name="Baskaran P."/>
            <person name="Daum C."/>
            <person name="Fauchery L."/>
            <person name="Ihrmark K."/>
            <person name="Kuo A."/>
            <person name="LaButti K."/>
            <person name="Lipzen A."/>
            <person name="Morin E."/>
            <person name="Grigoriev I.V."/>
            <person name="Henrissat B."/>
            <person name="Lindahl B."/>
            <person name="Martin F."/>
        </authorList>
    </citation>
    <scope>NUCLEOTIDE SEQUENCE</scope>
    <source>
        <strain evidence="16">JB14</strain>
    </source>
</reference>
<evidence type="ECO:0000256" key="11">
    <source>
        <dbReference type="ARBA" id="ARBA00023180"/>
    </source>
</evidence>
<dbReference type="InterPro" id="IPR050173">
    <property type="entry name" value="ABC_transporter_C-like"/>
</dbReference>
<feature type="transmembrane region" description="Helical" evidence="13">
    <location>
        <begin position="777"/>
        <end position="804"/>
    </location>
</feature>
<dbReference type="Pfam" id="PF00005">
    <property type="entry name" value="ABC_tran"/>
    <property type="match status" value="2"/>
</dbReference>
<keyword evidence="3" id="KW-0813">Transport</keyword>
<evidence type="ECO:0000256" key="4">
    <source>
        <dbReference type="ARBA" id="ARBA00022475"/>
    </source>
</evidence>
<feature type="compositionally biased region" description="Low complexity" evidence="12">
    <location>
        <begin position="493"/>
        <end position="506"/>
    </location>
</feature>
<dbReference type="SUPFAM" id="SSF52540">
    <property type="entry name" value="P-loop containing nucleoside triphosphate hydrolases"/>
    <property type="match status" value="2"/>
</dbReference>
<evidence type="ECO:0000256" key="6">
    <source>
        <dbReference type="ARBA" id="ARBA00022737"/>
    </source>
</evidence>
<evidence type="ECO:0008006" key="18">
    <source>
        <dbReference type="Google" id="ProtNLM"/>
    </source>
</evidence>
<dbReference type="CDD" id="cd18597">
    <property type="entry name" value="ABC_6TM_YOR1_D1_like"/>
    <property type="match status" value="1"/>
</dbReference>
<dbReference type="PROSITE" id="PS50893">
    <property type="entry name" value="ABC_TRANSPORTER_2"/>
    <property type="match status" value="2"/>
</dbReference>
<evidence type="ECO:0000256" key="9">
    <source>
        <dbReference type="ARBA" id="ARBA00022989"/>
    </source>
</evidence>
<comment type="subcellular location">
    <subcellularLocation>
        <location evidence="1">Cell membrane</location>
        <topology evidence="1">Multi-pass membrane protein</topology>
    </subcellularLocation>
</comment>